<reference evidence="2 3" key="1">
    <citation type="submission" date="2018-11" db="EMBL/GenBank/DDBJ databases">
        <authorList>
            <consortium name="Pathogen Informatics"/>
        </authorList>
    </citation>
    <scope>NUCLEOTIDE SEQUENCE [LARGE SCALE GENOMIC DNA]</scope>
</reference>
<accession>A0A3P7IV38</accession>
<feature type="region of interest" description="Disordered" evidence="1">
    <location>
        <begin position="1"/>
        <end position="31"/>
    </location>
</feature>
<organism evidence="2 3">
    <name type="scientific">Strongylus vulgaris</name>
    <name type="common">Blood worm</name>
    <dbReference type="NCBI Taxonomy" id="40348"/>
    <lineage>
        <taxon>Eukaryota</taxon>
        <taxon>Metazoa</taxon>
        <taxon>Ecdysozoa</taxon>
        <taxon>Nematoda</taxon>
        <taxon>Chromadorea</taxon>
        <taxon>Rhabditida</taxon>
        <taxon>Rhabditina</taxon>
        <taxon>Rhabditomorpha</taxon>
        <taxon>Strongyloidea</taxon>
        <taxon>Strongylidae</taxon>
        <taxon>Strongylus</taxon>
    </lineage>
</organism>
<proteinExistence type="predicted"/>
<protein>
    <submittedName>
        <fullName evidence="2">Uncharacterized protein</fullName>
    </submittedName>
</protein>
<feature type="compositionally biased region" description="Polar residues" evidence="1">
    <location>
        <begin position="65"/>
        <end position="87"/>
    </location>
</feature>
<dbReference type="Proteomes" id="UP000270094">
    <property type="component" value="Unassembled WGS sequence"/>
</dbReference>
<evidence type="ECO:0000313" key="3">
    <source>
        <dbReference type="Proteomes" id="UP000270094"/>
    </source>
</evidence>
<name>A0A3P7IV38_STRVU</name>
<gene>
    <name evidence="2" type="ORF">SVUK_LOCUS9004</name>
</gene>
<dbReference type="AlphaFoldDB" id="A0A3P7IV38"/>
<feature type="region of interest" description="Disordered" evidence="1">
    <location>
        <begin position="53"/>
        <end position="100"/>
    </location>
</feature>
<sequence>MSFMRRWALGEEKSSSNNHPQLERPQLDIAAEGDDRRGDIFFTPMRTVYKLMGGKDDDDIEDSAFESSSRPNGDSTLENGSSSTGNRFSELPSRLCDISH</sequence>
<evidence type="ECO:0000313" key="2">
    <source>
        <dbReference type="EMBL" id="VDM74006.1"/>
    </source>
</evidence>
<dbReference type="EMBL" id="UYYB01033593">
    <property type="protein sequence ID" value="VDM74006.1"/>
    <property type="molecule type" value="Genomic_DNA"/>
</dbReference>
<keyword evidence="3" id="KW-1185">Reference proteome</keyword>
<evidence type="ECO:0000256" key="1">
    <source>
        <dbReference type="SAM" id="MobiDB-lite"/>
    </source>
</evidence>